<dbReference type="EMBL" id="ANKE01000046">
    <property type="protein sequence ID" value="EPC76101.1"/>
    <property type="molecule type" value="Genomic_DNA"/>
</dbReference>
<gene>
    <name evidence="1" type="ORF">Lpp41_00790</name>
</gene>
<reference evidence="1 2" key="1">
    <citation type="journal article" date="2013" name="PLoS ONE">
        <title>Lactobacillus paracasei comparative genomics: towards species pan-genome definition and exploitation of diversity.</title>
        <authorList>
            <person name="Smokvina T."/>
            <person name="Wels M."/>
            <person name="Polka J."/>
            <person name="Chervaux C."/>
            <person name="Brisse S."/>
            <person name="Boekhorst J."/>
            <person name="van Hylckama Vlieg J.E."/>
            <person name="Siezen R.J."/>
        </authorList>
    </citation>
    <scope>NUCLEOTIDE SEQUENCE [LARGE SCALE GENOMIC DNA]</scope>
    <source>
        <strain evidence="1 2">Lpp41</strain>
    </source>
</reference>
<accession>A0A829HA22</accession>
<organism evidence="1 2">
    <name type="scientific">Lacticaseibacillus paracasei subsp. paracasei Lpp41</name>
    <dbReference type="NCBI Taxonomy" id="1256208"/>
    <lineage>
        <taxon>Bacteria</taxon>
        <taxon>Bacillati</taxon>
        <taxon>Bacillota</taxon>
        <taxon>Bacilli</taxon>
        <taxon>Lactobacillales</taxon>
        <taxon>Lactobacillaceae</taxon>
        <taxon>Lacticaseibacillus</taxon>
    </lineage>
</organism>
<evidence type="ECO:0000313" key="2">
    <source>
        <dbReference type="Proteomes" id="UP000014244"/>
    </source>
</evidence>
<comment type="caution">
    <text evidence="1">The sequence shown here is derived from an EMBL/GenBank/DDBJ whole genome shotgun (WGS) entry which is preliminary data.</text>
</comment>
<dbReference type="AlphaFoldDB" id="A0A829HA22"/>
<feature type="non-terminal residue" evidence="1">
    <location>
        <position position="1"/>
    </location>
</feature>
<sequence length="302" mass="31319">NFFEKQAGNTSSAVPVDRDVTQDYLNSGLSTINISATASKASGNVGLNGKPAVVPLSELDADPGDLIAGSTNRYANIIHINGTALDGSSFLKTGDIPLTQTVNGALINNTSTNVPQLPANFAFPLRGSVVSRELKKGNTVEVQYRADELGTDGQVAVAGKWAAIPGDNAKLTVSDTSITTYQTTLSGLGLTDGKTYTVHFRTIDGYGFAREAAKSTTLTVGQAPGYQIRYVLGNGANVPGTSPKFVSATGNALTIKVSDLMSTAPAGYTLTKVLKDGAAVTTTTLTLNPQVNSVISLVFQQA</sequence>
<name>A0A829HA22_LACPA</name>
<dbReference type="Proteomes" id="UP000014244">
    <property type="component" value="Unassembled WGS sequence"/>
</dbReference>
<evidence type="ECO:0000313" key="1">
    <source>
        <dbReference type="EMBL" id="EPC76101.1"/>
    </source>
</evidence>
<protein>
    <submittedName>
        <fullName evidence="1">Uncharacterized protein</fullName>
    </submittedName>
</protein>
<proteinExistence type="predicted"/>